<protein>
    <recommendedName>
        <fullName evidence="1">MaoC-like domain-containing protein</fullName>
    </recommendedName>
</protein>
<accession>A0ABQ1S600</accession>
<dbReference type="Pfam" id="PF01575">
    <property type="entry name" value="MaoC_dehydratas"/>
    <property type="match status" value="1"/>
</dbReference>
<proteinExistence type="predicted"/>
<evidence type="ECO:0000313" key="2">
    <source>
        <dbReference type="EMBL" id="GGD92022.1"/>
    </source>
</evidence>
<dbReference type="EMBL" id="BMEG01000012">
    <property type="protein sequence ID" value="GGD92022.1"/>
    <property type="molecule type" value="Genomic_DNA"/>
</dbReference>
<organism evidence="2 3">
    <name type="scientific">Caballeronia grimmiae</name>
    <dbReference type="NCBI Taxonomy" id="1071679"/>
    <lineage>
        <taxon>Bacteria</taxon>
        <taxon>Pseudomonadati</taxon>
        <taxon>Pseudomonadota</taxon>
        <taxon>Betaproteobacteria</taxon>
        <taxon>Burkholderiales</taxon>
        <taxon>Burkholderiaceae</taxon>
        <taxon>Caballeronia</taxon>
    </lineage>
</organism>
<keyword evidence="3" id="KW-1185">Reference proteome</keyword>
<dbReference type="Proteomes" id="UP000597138">
    <property type="component" value="Unassembled WGS sequence"/>
</dbReference>
<reference evidence="3" key="1">
    <citation type="journal article" date="2019" name="Int. J. Syst. Evol. Microbiol.">
        <title>The Global Catalogue of Microorganisms (GCM) 10K type strain sequencing project: providing services to taxonomists for standard genome sequencing and annotation.</title>
        <authorList>
            <consortium name="The Broad Institute Genomics Platform"/>
            <consortium name="The Broad Institute Genome Sequencing Center for Infectious Disease"/>
            <person name="Wu L."/>
            <person name="Ma J."/>
        </authorList>
    </citation>
    <scope>NUCLEOTIDE SEQUENCE [LARGE SCALE GENOMIC DNA]</scope>
    <source>
        <strain evidence="3">CGMCC 1.11013</strain>
    </source>
</reference>
<gene>
    <name evidence="2" type="ORF">GCM10010985_53410</name>
</gene>
<dbReference type="InterPro" id="IPR029069">
    <property type="entry name" value="HotDog_dom_sf"/>
</dbReference>
<dbReference type="InterPro" id="IPR002539">
    <property type="entry name" value="MaoC-like_dom"/>
</dbReference>
<evidence type="ECO:0000259" key="1">
    <source>
        <dbReference type="Pfam" id="PF01575"/>
    </source>
</evidence>
<sequence length="302" mass="33577">MQTPLSASPMQRARTVVIDTLPPPAKLYGRVLPGLFRRGRAPELPALRLVRPDVRLDAEHIGRYARVCGFIPEHGVPLTFPHVLAFPLHLMMLTDPSFPWPALGMVHLANSVRLRRPLAAGQRVRIEVECGPVVTHDKGHAFTLHTRIYRRGEAVWDGDSVYLKRCVRSESAAPLLRAAETPHMPLVREARWQLPAQLGRDYAKASGDFNPIHLHALSAKAFGFPRAIAHGMWTLGRTLAALSPSKALAAGHAHGEFKLPLYLPGDATLWSAEPAPDVRDFEVRDLAGERPHLRGRFDWELP</sequence>
<dbReference type="RefSeq" id="WP_035970560.1">
    <property type="nucleotide sequence ID" value="NZ_BMEG01000012.1"/>
</dbReference>
<dbReference type="SUPFAM" id="SSF54637">
    <property type="entry name" value="Thioesterase/thiol ester dehydrase-isomerase"/>
    <property type="match status" value="2"/>
</dbReference>
<name>A0ABQ1S600_9BURK</name>
<dbReference type="PANTHER" id="PTHR43841:SF3">
    <property type="entry name" value="(3R)-HYDROXYACYL-ACP DEHYDRATASE SUBUNIT HADB"/>
    <property type="match status" value="1"/>
</dbReference>
<comment type="caution">
    <text evidence="2">The sequence shown here is derived from an EMBL/GenBank/DDBJ whole genome shotgun (WGS) entry which is preliminary data.</text>
</comment>
<dbReference type="PANTHER" id="PTHR43841">
    <property type="entry name" value="3-HYDROXYACYL-THIOESTER DEHYDRATASE HTDX-RELATED"/>
    <property type="match status" value="1"/>
</dbReference>
<feature type="domain" description="MaoC-like" evidence="1">
    <location>
        <begin position="184"/>
        <end position="241"/>
    </location>
</feature>
<evidence type="ECO:0000313" key="3">
    <source>
        <dbReference type="Proteomes" id="UP000597138"/>
    </source>
</evidence>
<dbReference type="Gene3D" id="3.10.129.10">
    <property type="entry name" value="Hotdog Thioesterase"/>
    <property type="match status" value="1"/>
</dbReference>